<dbReference type="AlphaFoldDB" id="A0A835HX55"/>
<keyword evidence="2" id="KW-0547">Nucleotide-binding</keyword>
<name>A0A835HX55_9MAGN</name>
<evidence type="ECO:0000313" key="6">
    <source>
        <dbReference type="EMBL" id="KAF9607785.1"/>
    </source>
</evidence>
<dbReference type="InterPro" id="IPR029056">
    <property type="entry name" value="Ribokinase-like"/>
</dbReference>
<dbReference type="GO" id="GO:0005524">
    <property type="term" value="F:ATP binding"/>
    <property type="evidence" value="ECO:0007669"/>
    <property type="project" value="UniProtKB-KW"/>
</dbReference>
<dbReference type="EMBL" id="JADFTS010000004">
    <property type="protein sequence ID" value="KAF9607785.1"/>
    <property type="molecule type" value="Genomic_DNA"/>
</dbReference>
<gene>
    <name evidence="6" type="ORF">IFM89_000132</name>
</gene>
<dbReference type="InterPro" id="IPR023314">
    <property type="entry name" value="Myo_inos_IolC-like_sf"/>
</dbReference>
<dbReference type="GO" id="GO:0016301">
    <property type="term" value="F:kinase activity"/>
    <property type="evidence" value="ECO:0007669"/>
    <property type="project" value="UniProtKB-KW"/>
</dbReference>
<feature type="region of interest" description="Disordered" evidence="5">
    <location>
        <begin position="327"/>
        <end position="351"/>
    </location>
</feature>
<keyword evidence="7" id="KW-1185">Reference proteome</keyword>
<comment type="caution">
    <text evidence="6">The sequence shown here is derived from an EMBL/GenBank/DDBJ whole genome shotgun (WGS) entry which is preliminary data.</text>
</comment>
<keyword evidence="1" id="KW-0808">Transferase</keyword>
<evidence type="ECO:0000256" key="1">
    <source>
        <dbReference type="ARBA" id="ARBA00022679"/>
    </source>
</evidence>
<reference evidence="6 7" key="1">
    <citation type="submission" date="2020-10" db="EMBL/GenBank/DDBJ databases">
        <title>The Coptis chinensis genome and diversification of protoberbering-type alkaloids.</title>
        <authorList>
            <person name="Wang B."/>
            <person name="Shu S."/>
            <person name="Song C."/>
            <person name="Liu Y."/>
        </authorList>
    </citation>
    <scope>NUCLEOTIDE SEQUENCE [LARGE SCALE GENOMIC DNA]</scope>
    <source>
        <strain evidence="6">HL-2020</strain>
        <tissue evidence="6">Leaf</tissue>
    </source>
</reference>
<protein>
    <submittedName>
        <fullName evidence="6">Uncharacterized protein</fullName>
    </submittedName>
</protein>
<accession>A0A835HX55</accession>
<keyword evidence="3" id="KW-0418">Kinase</keyword>
<evidence type="ECO:0000256" key="4">
    <source>
        <dbReference type="ARBA" id="ARBA00022840"/>
    </source>
</evidence>
<dbReference type="PANTHER" id="PTHR37250">
    <property type="entry name" value="OS05G0496000 PROTEIN"/>
    <property type="match status" value="1"/>
</dbReference>
<evidence type="ECO:0000256" key="3">
    <source>
        <dbReference type="ARBA" id="ARBA00022777"/>
    </source>
</evidence>
<dbReference type="PANTHER" id="PTHR37250:SF1">
    <property type="entry name" value="OS05G0496000 PROTEIN"/>
    <property type="match status" value="1"/>
</dbReference>
<dbReference type="OrthoDB" id="415590at2759"/>
<dbReference type="Gene3D" id="2.20.150.10">
    <property type="entry name" value="putative 5-dehydro-2- deoxygluconokinase"/>
    <property type="match status" value="1"/>
</dbReference>
<proteinExistence type="predicted"/>
<feature type="region of interest" description="Disordered" evidence="5">
    <location>
        <begin position="208"/>
        <end position="229"/>
    </location>
</feature>
<dbReference type="Proteomes" id="UP000631114">
    <property type="component" value="Unassembled WGS sequence"/>
</dbReference>
<dbReference type="Gene3D" id="3.40.1190.20">
    <property type="match status" value="1"/>
</dbReference>
<sequence length="351" mass="39106">MVKDMIVASQPASQTQRNTVLETPTVEVPLRQPSQMHYSFMNKMRDLHFVGGLKVASGEIVAVNPQSIVHVHLEKWVCMDMSLGQQLFCKFQRTTLNVYLVQAGVGGATAVDTVCAGGTKMEMGDYAKDDRAWIDLSFPDQRFIDVPYEEVKIDLFKHGSNLAYKIWYLHGESETFEHADNESRFHDHQEDIYMDDFDELLINSMTQDSGGNPNACVQDKPNTGTQGENRFRERKEWLLREKLIDFVPTISGISLAESPTFKKAPGGAPVNVGIVRLGGSSAFIGKVLFLSRYTSVDVVRAGGFGARDELGSLLPVAIESTDFEASLRDARDYEEPQGETNSPGKLESEKR</sequence>
<keyword evidence="4" id="KW-0067">ATP-binding</keyword>
<evidence type="ECO:0000256" key="2">
    <source>
        <dbReference type="ARBA" id="ARBA00022741"/>
    </source>
</evidence>
<evidence type="ECO:0000313" key="7">
    <source>
        <dbReference type="Proteomes" id="UP000631114"/>
    </source>
</evidence>
<organism evidence="6 7">
    <name type="scientific">Coptis chinensis</name>
    <dbReference type="NCBI Taxonomy" id="261450"/>
    <lineage>
        <taxon>Eukaryota</taxon>
        <taxon>Viridiplantae</taxon>
        <taxon>Streptophyta</taxon>
        <taxon>Embryophyta</taxon>
        <taxon>Tracheophyta</taxon>
        <taxon>Spermatophyta</taxon>
        <taxon>Magnoliopsida</taxon>
        <taxon>Ranunculales</taxon>
        <taxon>Ranunculaceae</taxon>
        <taxon>Coptidoideae</taxon>
        <taxon>Coptis</taxon>
    </lineage>
</organism>
<evidence type="ECO:0000256" key="5">
    <source>
        <dbReference type="SAM" id="MobiDB-lite"/>
    </source>
</evidence>